<dbReference type="PANTHER" id="PTHR13068">
    <property type="entry name" value="CGI-12 PROTEIN-RELATED"/>
    <property type="match status" value="1"/>
</dbReference>
<keyword evidence="5" id="KW-1185">Reference proteome</keyword>
<dbReference type="InterPro" id="IPR038538">
    <property type="entry name" value="MTERF_sf"/>
</dbReference>
<dbReference type="EMBL" id="VRMN01000001">
    <property type="protein sequence ID" value="KAA8498598.1"/>
    <property type="molecule type" value="Genomic_DNA"/>
</dbReference>
<proteinExistence type="inferred from homology"/>
<dbReference type="Proteomes" id="UP000324585">
    <property type="component" value="Unassembled WGS sequence"/>
</dbReference>
<dbReference type="AlphaFoldDB" id="A0A5J4Z5U6"/>
<evidence type="ECO:0000256" key="3">
    <source>
        <dbReference type="SAM" id="MobiDB-lite"/>
    </source>
</evidence>
<name>A0A5J4Z5U6_PORPP</name>
<gene>
    <name evidence="4" type="ORF">FVE85_6183</name>
</gene>
<keyword evidence="2" id="KW-0809">Transit peptide</keyword>
<accession>A0A5J4Z5U6</accession>
<dbReference type="Pfam" id="PF02536">
    <property type="entry name" value="mTERF"/>
    <property type="match status" value="3"/>
</dbReference>
<protein>
    <submittedName>
        <fullName evidence="4">Transcription termination factor MTERF9, chloroplastic</fullName>
    </submittedName>
</protein>
<evidence type="ECO:0000256" key="1">
    <source>
        <dbReference type="ARBA" id="ARBA00007692"/>
    </source>
</evidence>
<evidence type="ECO:0000256" key="2">
    <source>
        <dbReference type="ARBA" id="ARBA00022946"/>
    </source>
</evidence>
<dbReference type="OrthoDB" id="637682at2759"/>
<reference evidence="5" key="1">
    <citation type="journal article" date="2019" name="Nat. Commun.">
        <title>Expansion of phycobilisome linker gene families in mesophilic red algae.</title>
        <authorList>
            <person name="Lee J."/>
            <person name="Kim D."/>
            <person name="Bhattacharya D."/>
            <person name="Yoon H.S."/>
        </authorList>
    </citation>
    <scope>NUCLEOTIDE SEQUENCE [LARGE SCALE GENOMIC DNA]</scope>
    <source>
        <strain evidence="5">CCMP 1328</strain>
    </source>
</reference>
<dbReference type="OMA" id="TEPYLEY"/>
<dbReference type="InterPro" id="IPR003690">
    <property type="entry name" value="MTERF"/>
</dbReference>
<sequence>MWQADMDRQNGMAFVSAAVCARGVRAHKKRDGWHGLPDTHGLTRGGCAQSRVTRATSRRLVVMGGVEVDRKEPVALAAAAALIRDVKFSRRATAVIAAPPGSGGKPTKKRRTRRGGKRAQRSKQASAQRAPAEGVKDEQPRANSYVSAGAPGVGEGSGLDSAVRATPSVSAAQRLVSSASMMYRRPDGSSAVKNEPGQLVRLLEFLRGLGLSIEDCGRLVKRRPELLRLSIPRTTEPYLEYLRREPLSMNQDQVRLTIRHAPQIFSKRLRDFRPRMEFLRNQLMVEPAELAAGMSKSPHVLWMDLVTARSALEWLEAFMSPEEAVQVARANLSVLLSGPEAMQKKVEWLEEQVGGLSKDELRAIVIAFPLLFMYRAEQSMQRRIDFLRKNLRLPLACVSTIIKSAPQTLELGVASDLAVTAKLLREESGIVHSDNEFTSILQAAPKVFVTDISQRITCLRETCGLDQDEIRAVVLAFPPTLLLSVDRSLIPKWNVLTKTLGMSKDALQEIPAFFSVSLERVLLPRFGFLTSKNLPTPSLAVLISGSDEEFCRNVAHAELAEFTAFCDEGSWLLMYGAIL</sequence>
<comment type="caution">
    <text evidence="4">The sequence shown here is derived from an EMBL/GenBank/DDBJ whole genome shotgun (WGS) entry which is preliminary data.</text>
</comment>
<dbReference type="Gene3D" id="1.25.70.10">
    <property type="entry name" value="Transcription termination factor 3, mitochondrial"/>
    <property type="match status" value="2"/>
</dbReference>
<dbReference type="PANTHER" id="PTHR13068:SF151">
    <property type="entry name" value="TRANSCRIPTION TERMINATION FACTOR MTERF9, CHLOROPLASTIC"/>
    <property type="match status" value="1"/>
</dbReference>
<feature type="region of interest" description="Disordered" evidence="3">
    <location>
        <begin position="97"/>
        <end position="161"/>
    </location>
</feature>
<evidence type="ECO:0000313" key="5">
    <source>
        <dbReference type="Proteomes" id="UP000324585"/>
    </source>
</evidence>
<comment type="similarity">
    <text evidence="1">Belongs to the mTERF family.</text>
</comment>
<dbReference type="SMART" id="SM00733">
    <property type="entry name" value="Mterf"/>
    <property type="match status" value="7"/>
</dbReference>
<dbReference type="GO" id="GO:0003676">
    <property type="term" value="F:nucleic acid binding"/>
    <property type="evidence" value="ECO:0007669"/>
    <property type="project" value="InterPro"/>
</dbReference>
<feature type="compositionally biased region" description="Basic residues" evidence="3">
    <location>
        <begin position="106"/>
        <end position="121"/>
    </location>
</feature>
<evidence type="ECO:0000313" key="4">
    <source>
        <dbReference type="EMBL" id="KAA8498598.1"/>
    </source>
</evidence>
<organism evidence="4 5">
    <name type="scientific">Porphyridium purpureum</name>
    <name type="common">Red alga</name>
    <name type="synonym">Porphyridium cruentum</name>
    <dbReference type="NCBI Taxonomy" id="35688"/>
    <lineage>
        <taxon>Eukaryota</taxon>
        <taxon>Rhodophyta</taxon>
        <taxon>Bangiophyceae</taxon>
        <taxon>Porphyridiales</taxon>
        <taxon>Porphyridiaceae</taxon>
        <taxon>Porphyridium</taxon>
    </lineage>
</organism>